<comment type="subcellular location">
    <subcellularLocation>
        <location evidence="1">Cell surface</location>
    </subcellularLocation>
</comment>
<evidence type="ECO:0000313" key="4">
    <source>
        <dbReference type="EMBL" id="OJG16827.1"/>
    </source>
</evidence>
<dbReference type="Pfam" id="PF13702">
    <property type="entry name" value="Lysozyme_like"/>
    <property type="match status" value="1"/>
</dbReference>
<organism evidence="4 5">
    <name type="scientific">Enterococcus canintestini</name>
    <dbReference type="NCBI Taxonomy" id="317010"/>
    <lineage>
        <taxon>Bacteria</taxon>
        <taxon>Bacillati</taxon>
        <taxon>Bacillota</taxon>
        <taxon>Bacilli</taxon>
        <taxon>Lactobacillales</taxon>
        <taxon>Enterococcaceae</taxon>
        <taxon>Enterococcus</taxon>
    </lineage>
</organism>
<protein>
    <recommendedName>
        <fullName evidence="3">CwlT-like lysozyme domain-containing protein</fullName>
    </recommendedName>
</protein>
<comment type="caution">
    <text evidence="4">The sequence shown here is derived from an EMBL/GenBank/DDBJ whole genome shotgun (WGS) entry which is preliminary data.</text>
</comment>
<feature type="transmembrane region" description="Helical" evidence="2">
    <location>
        <begin position="12"/>
        <end position="29"/>
    </location>
</feature>
<dbReference type="Proteomes" id="UP000182835">
    <property type="component" value="Unassembled WGS sequence"/>
</dbReference>
<proteinExistence type="predicted"/>
<dbReference type="EMBL" id="JXKG01000001">
    <property type="protein sequence ID" value="OJG16827.1"/>
    <property type="molecule type" value="Genomic_DNA"/>
</dbReference>
<dbReference type="CDD" id="cd16891">
    <property type="entry name" value="CwlT-like"/>
    <property type="match status" value="1"/>
</dbReference>
<evidence type="ECO:0000256" key="2">
    <source>
        <dbReference type="SAM" id="Phobius"/>
    </source>
</evidence>
<dbReference type="Gene3D" id="1.10.530.10">
    <property type="match status" value="1"/>
</dbReference>
<name>A0A1L8RAR4_9ENTE</name>
<gene>
    <name evidence="4" type="ORF">RU96_GL000294</name>
</gene>
<dbReference type="InterPro" id="IPR047194">
    <property type="entry name" value="CwlT-like_lysozyme"/>
</dbReference>
<dbReference type="SUPFAM" id="SSF53955">
    <property type="entry name" value="Lysozyme-like"/>
    <property type="match status" value="1"/>
</dbReference>
<keyword evidence="2" id="KW-0472">Membrane</keyword>
<dbReference type="AlphaFoldDB" id="A0A1L8RAR4"/>
<dbReference type="InterPro" id="IPR023346">
    <property type="entry name" value="Lysozyme-like_dom_sf"/>
</dbReference>
<dbReference type="GO" id="GO:0009986">
    <property type="term" value="C:cell surface"/>
    <property type="evidence" value="ECO:0007669"/>
    <property type="project" value="UniProtKB-SubCell"/>
</dbReference>
<accession>A0A1L8RAR4</accession>
<feature type="domain" description="CwlT-like lysozyme" evidence="3">
    <location>
        <begin position="36"/>
        <end position="198"/>
    </location>
</feature>
<evidence type="ECO:0000259" key="3">
    <source>
        <dbReference type="Pfam" id="PF13702"/>
    </source>
</evidence>
<evidence type="ECO:0000313" key="5">
    <source>
        <dbReference type="Proteomes" id="UP000182835"/>
    </source>
</evidence>
<evidence type="ECO:0000256" key="1">
    <source>
        <dbReference type="ARBA" id="ARBA00004241"/>
    </source>
</evidence>
<sequence length="209" mass="23553">MVFMLKKISKIILKCLILIVLVGIIFIGFRNYQILKQVHQYDAIVASATKKYQISSKEKLAQAIIFTESKGQGSDVMQSSESSYGSQNKITNTDESIDAGVKFLAAAIKKAQAQDCDLWTAVQAYNFGLDYIDFVAKNGGTNTVELAEKYSKDVLSPILGNQDKTKYRYWGIQSLLYNGGFLYHNGGNMFYADLVKFNEKKINWTNFLF</sequence>
<dbReference type="STRING" id="317010.RU96_GL000294"/>
<keyword evidence="2" id="KW-1133">Transmembrane helix</keyword>
<keyword evidence="2" id="KW-0812">Transmembrane</keyword>
<reference evidence="4 5" key="1">
    <citation type="submission" date="2014-12" db="EMBL/GenBank/DDBJ databases">
        <title>Draft genome sequences of 29 type strains of Enterococci.</title>
        <authorList>
            <person name="Zhong Z."/>
            <person name="Sun Z."/>
            <person name="Liu W."/>
            <person name="Zhang W."/>
            <person name="Zhang H."/>
        </authorList>
    </citation>
    <scope>NUCLEOTIDE SEQUENCE [LARGE SCALE GENOMIC DNA]</scope>
    <source>
        <strain evidence="4 5">DSM 21207</strain>
    </source>
</reference>